<organism evidence="1 2">
    <name type="scientific">Bauhinia variegata</name>
    <name type="common">Purple orchid tree</name>
    <name type="synonym">Phanera variegata</name>
    <dbReference type="NCBI Taxonomy" id="167791"/>
    <lineage>
        <taxon>Eukaryota</taxon>
        <taxon>Viridiplantae</taxon>
        <taxon>Streptophyta</taxon>
        <taxon>Embryophyta</taxon>
        <taxon>Tracheophyta</taxon>
        <taxon>Spermatophyta</taxon>
        <taxon>Magnoliopsida</taxon>
        <taxon>eudicotyledons</taxon>
        <taxon>Gunneridae</taxon>
        <taxon>Pentapetalae</taxon>
        <taxon>rosids</taxon>
        <taxon>fabids</taxon>
        <taxon>Fabales</taxon>
        <taxon>Fabaceae</taxon>
        <taxon>Cercidoideae</taxon>
        <taxon>Cercideae</taxon>
        <taxon>Bauhiniinae</taxon>
        <taxon>Bauhinia</taxon>
    </lineage>
</organism>
<comment type="caution">
    <text evidence="1">The sequence shown here is derived from an EMBL/GenBank/DDBJ whole genome shotgun (WGS) entry which is preliminary data.</text>
</comment>
<dbReference type="EMBL" id="CM039433">
    <property type="protein sequence ID" value="KAI4326831.1"/>
    <property type="molecule type" value="Genomic_DNA"/>
</dbReference>
<gene>
    <name evidence="1" type="ORF">L6164_019361</name>
</gene>
<dbReference type="Proteomes" id="UP000828941">
    <property type="component" value="Chromosome 8"/>
</dbReference>
<evidence type="ECO:0000313" key="2">
    <source>
        <dbReference type="Proteomes" id="UP000828941"/>
    </source>
</evidence>
<name>A0ACB9MSV6_BAUVA</name>
<reference evidence="1 2" key="1">
    <citation type="journal article" date="2022" name="DNA Res.">
        <title>Chromosomal-level genome assembly of the orchid tree Bauhinia variegata (Leguminosae; Cercidoideae) supports the allotetraploid origin hypothesis of Bauhinia.</title>
        <authorList>
            <person name="Zhong Y."/>
            <person name="Chen Y."/>
            <person name="Zheng D."/>
            <person name="Pang J."/>
            <person name="Liu Y."/>
            <person name="Luo S."/>
            <person name="Meng S."/>
            <person name="Qian L."/>
            <person name="Wei D."/>
            <person name="Dai S."/>
            <person name="Zhou R."/>
        </authorList>
    </citation>
    <scope>NUCLEOTIDE SEQUENCE [LARGE SCALE GENOMIC DNA]</scope>
    <source>
        <strain evidence="1">BV-YZ2020</strain>
    </source>
</reference>
<proteinExistence type="predicted"/>
<evidence type="ECO:0000313" key="1">
    <source>
        <dbReference type="EMBL" id="KAI4326831.1"/>
    </source>
</evidence>
<accession>A0ACB9MSV6</accession>
<protein>
    <submittedName>
        <fullName evidence="1">Uncharacterized protein</fullName>
    </submittedName>
</protein>
<keyword evidence="2" id="KW-1185">Reference proteome</keyword>
<sequence>MARAAAFFTVFLFLFGLSSARIPVNLPEIDDATTPVNRQYDSFSESRAHPNPTAANTLLLPSENPDSEPEINDSKPEPESQLEASTESEYQVSASDPDPRPSPFTIISSRPINRHIPRRPLPLSYRLGHRCRNHPHFKPWDPLLKYKGNTYG</sequence>